<dbReference type="CDD" id="cd08432">
    <property type="entry name" value="PBP2_GcdR_TrpI_HvrB_AmpR_like"/>
    <property type="match status" value="1"/>
</dbReference>
<dbReference type="GO" id="GO:0006351">
    <property type="term" value="P:DNA-templated transcription"/>
    <property type="evidence" value="ECO:0007669"/>
    <property type="project" value="TreeGrafter"/>
</dbReference>
<dbReference type="SUPFAM" id="SSF53850">
    <property type="entry name" value="Periplasmic binding protein-like II"/>
    <property type="match status" value="1"/>
</dbReference>
<accession>A0A1G7VBR3</accession>
<dbReference type="OrthoDB" id="9793571at2"/>
<evidence type="ECO:0000256" key="4">
    <source>
        <dbReference type="ARBA" id="ARBA00023163"/>
    </source>
</evidence>
<dbReference type="SUPFAM" id="SSF46785">
    <property type="entry name" value="Winged helix' DNA-binding domain"/>
    <property type="match status" value="1"/>
</dbReference>
<dbReference type="PANTHER" id="PTHR30537">
    <property type="entry name" value="HTH-TYPE TRANSCRIPTIONAL REGULATOR"/>
    <property type="match status" value="1"/>
</dbReference>
<evidence type="ECO:0000313" key="6">
    <source>
        <dbReference type="EMBL" id="SDG57262.1"/>
    </source>
</evidence>
<dbReference type="Pfam" id="PF03466">
    <property type="entry name" value="LysR_substrate"/>
    <property type="match status" value="1"/>
</dbReference>
<keyword evidence="7" id="KW-1185">Reference proteome</keyword>
<dbReference type="PROSITE" id="PS50931">
    <property type="entry name" value="HTH_LYSR"/>
    <property type="match status" value="1"/>
</dbReference>
<evidence type="ECO:0000256" key="3">
    <source>
        <dbReference type="ARBA" id="ARBA00023125"/>
    </source>
</evidence>
<sequence>MTDVLAIPLNALRALEMTARLGGLAPAADALGVTVGAISQHIKRAEERAGMRLFDRTANGLRPTPQLELILPLLRTGFSSIAEASARLVADEGRVLNVTLGHVSASRWLVWRLAQFYALHPDIEVRLLPTDALVDLSRPDIDCGIRFGRGDWRDVEAMSLARGEVYPVCAPALSERLKTPADLARVPVIRDQMTMLSWTEWLEAAGVPDLELSGPVYTDPALSFDAAVSGQGVLLAVGIMSEHAERLGQLVRPFPQGVLPANGYWFVTARGRDLPSRTRKFRDWLVGEMAREGGQ</sequence>
<organism evidence="6 7">
    <name type="scientific">Pelagibacterium luteolum</name>
    <dbReference type="NCBI Taxonomy" id="440168"/>
    <lineage>
        <taxon>Bacteria</taxon>
        <taxon>Pseudomonadati</taxon>
        <taxon>Pseudomonadota</taxon>
        <taxon>Alphaproteobacteria</taxon>
        <taxon>Hyphomicrobiales</taxon>
        <taxon>Devosiaceae</taxon>
        <taxon>Pelagibacterium</taxon>
    </lineage>
</organism>
<protein>
    <submittedName>
        <fullName evidence="6">DNA-binding transcriptional regulator, LysR family</fullName>
    </submittedName>
</protein>
<keyword evidence="4" id="KW-0804">Transcription</keyword>
<dbReference type="Gene3D" id="1.10.10.10">
    <property type="entry name" value="Winged helix-like DNA-binding domain superfamily/Winged helix DNA-binding domain"/>
    <property type="match status" value="1"/>
</dbReference>
<dbReference type="InterPro" id="IPR036388">
    <property type="entry name" value="WH-like_DNA-bd_sf"/>
</dbReference>
<feature type="domain" description="HTH lysR-type" evidence="5">
    <location>
        <begin position="7"/>
        <end position="64"/>
    </location>
</feature>
<dbReference type="InterPro" id="IPR058163">
    <property type="entry name" value="LysR-type_TF_proteobact-type"/>
</dbReference>
<evidence type="ECO:0000256" key="2">
    <source>
        <dbReference type="ARBA" id="ARBA00023015"/>
    </source>
</evidence>
<comment type="similarity">
    <text evidence="1">Belongs to the LysR transcriptional regulatory family.</text>
</comment>
<dbReference type="PANTHER" id="PTHR30537:SF26">
    <property type="entry name" value="GLYCINE CLEAVAGE SYSTEM TRANSCRIPTIONAL ACTIVATOR"/>
    <property type="match status" value="1"/>
</dbReference>
<name>A0A1G7VBR3_9HYPH</name>
<dbReference type="AlphaFoldDB" id="A0A1G7VBR3"/>
<evidence type="ECO:0000259" key="5">
    <source>
        <dbReference type="PROSITE" id="PS50931"/>
    </source>
</evidence>
<keyword evidence="2" id="KW-0805">Transcription regulation</keyword>
<dbReference type="GO" id="GO:0003700">
    <property type="term" value="F:DNA-binding transcription factor activity"/>
    <property type="evidence" value="ECO:0007669"/>
    <property type="project" value="InterPro"/>
</dbReference>
<reference evidence="6 7" key="1">
    <citation type="submission" date="2016-10" db="EMBL/GenBank/DDBJ databases">
        <authorList>
            <person name="de Groot N.N."/>
        </authorList>
    </citation>
    <scope>NUCLEOTIDE SEQUENCE [LARGE SCALE GENOMIC DNA]</scope>
    <source>
        <strain evidence="6 7">CGMCC 1.10267</strain>
    </source>
</reference>
<dbReference type="GO" id="GO:0043565">
    <property type="term" value="F:sequence-specific DNA binding"/>
    <property type="evidence" value="ECO:0007669"/>
    <property type="project" value="TreeGrafter"/>
</dbReference>
<proteinExistence type="inferred from homology"/>
<dbReference type="Gene3D" id="3.40.190.10">
    <property type="entry name" value="Periplasmic binding protein-like II"/>
    <property type="match status" value="2"/>
</dbReference>
<dbReference type="InterPro" id="IPR036390">
    <property type="entry name" value="WH_DNA-bd_sf"/>
</dbReference>
<keyword evidence="3 6" id="KW-0238">DNA-binding</keyword>
<dbReference type="Pfam" id="PF00126">
    <property type="entry name" value="HTH_1"/>
    <property type="match status" value="1"/>
</dbReference>
<evidence type="ECO:0000313" key="7">
    <source>
        <dbReference type="Proteomes" id="UP000199495"/>
    </source>
</evidence>
<dbReference type="RefSeq" id="WP_090595032.1">
    <property type="nucleotide sequence ID" value="NZ_FNCS01000004.1"/>
</dbReference>
<dbReference type="EMBL" id="FNCS01000004">
    <property type="protein sequence ID" value="SDG57262.1"/>
    <property type="molecule type" value="Genomic_DNA"/>
</dbReference>
<dbReference type="Proteomes" id="UP000199495">
    <property type="component" value="Unassembled WGS sequence"/>
</dbReference>
<evidence type="ECO:0000256" key="1">
    <source>
        <dbReference type="ARBA" id="ARBA00009437"/>
    </source>
</evidence>
<gene>
    <name evidence="6" type="ORF">SAMN04487974_10445</name>
</gene>
<dbReference type="InterPro" id="IPR005119">
    <property type="entry name" value="LysR_subst-bd"/>
</dbReference>
<dbReference type="InterPro" id="IPR000847">
    <property type="entry name" value="LysR_HTH_N"/>
</dbReference>
<dbReference type="STRING" id="440168.SAMN04487974_10445"/>